<name>A0A915KRR1_ROMCU</name>
<feature type="compositionally biased region" description="Polar residues" evidence="1">
    <location>
        <begin position="88"/>
        <end position="105"/>
    </location>
</feature>
<evidence type="ECO:0000256" key="1">
    <source>
        <dbReference type="SAM" id="MobiDB-lite"/>
    </source>
</evidence>
<dbReference type="AlphaFoldDB" id="A0A915KRR1"/>
<accession>A0A915KRR1</accession>
<sequence length="127" mass="13099">MLLLRPSNITQSSAVPMVSLPPHNLPLSTFSTPGLGRTAQLQAPLIPATAVTANSQPPPSLNHNNLIAAVICPNAPAISQIPPPSRAAQGSNDQTIARTDSSKSFLNIDPPQAPAATRLQQTITAAA</sequence>
<protein>
    <submittedName>
        <fullName evidence="3">Uncharacterized protein</fullName>
    </submittedName>
</protein>
<feature type="compositionally biased region" description="Polar residues" evidence="1">
    <location>
        <begin position="118"/>
        <end position="127"/>
    </location>
</feature>
<feature type="region of interest" description="Disordered" evidence="1">
    <location>
        <begin position="80"/>
        <end position="127"/>
    </location>
</feature>
<dbReference type="Proteomes" id="UP000887565">
    <property type="component" value="Unplaced"/>
</dbReference>
<proteinExistence type="predicted"/>
<evidence type="ECO:0000313" key="3">
    <source>
        <dbReference type="WBParaSite" id="nRc.2.0.1.t41448-RA"/>
    </source>
</evidence>
<evidence type="ECO:0000313" key="2">
    <source>
        <dbReference type="Proteomes" id="UP000887565"/>
    </source>
</evidence>
<dbReference type="WBParaSite" id="nRc.2.0.1.t41448-RA">
    <property type="protein sequence ID" value="nRc.2.0.1.t41448-RA"/>
    <property type="gene ID" value="nRc.2.0.1.g41448"/>
</dbReference>
<keyword evidence="2" id="KW-1185">Reference proteome</keyword>
<organism evidence="2 3">
    <name type="scientific">Romanomermis culicivorax</name>
    <name type="common">Nematode worm</name>
    <dbReference type="NCBI Taxonomy" id="13658"/>
    <lineage>
        <taxon>Eukaryota</taxon>
        <taxon>Metazoa</taxon>
        <taxon>Ecdysozoa</taxon>
        <taxon>Nematoda</taxon>
        <taxon>Enoplea</taxon>
        <taxon>Dorylaimia</taxon>
        <taxon>Mermithida</taxon>
        <taxon>Mermithoidea</taxon>
        <taxon>Mermithidae</taxon>
        <taxon>Romanomermis</taxon>
    </lineage>
</organism>
<reference evidence="3" key="1">
    <citation type="submission" date="2022-11" db="UniProtKB">
        <authorList>
            <consortium name="WormBaseParasite"/>
        </authorList>
    </citation>
    <scope>IDENTIFICATION</scope>
</reference>